<dbReference type="Pfam" id="PF00069">
    <property type="entry name" value="Pkinase"/>
    <property type="match status" value="1"/>
</dbReference>
<dbReference type="GO" id="GO:0005524">
    <property type="term" value="F:ATP binding"/>
    <property type="evidence" value="ECO:0007669"/>
    <property type="project" value="UniProtKB-UniRule"/>
</dbReference>
<dbReference type="SUPFAM" id="SSF56112">
    <property type="entry name" value="Protein kinase-like (PK-like)"/>
    <property type="match status" value="1"/>
</dbReference>
<sequence>MRIQGAAAAAVVIAVLIAGAEGLGSAATVAIVGDSGTVCGILAGTERRSIQCARVGRPAFSILPNFSFDSLSGGSEFLCGLKSGGHSFFCWSADDPSSDSLTAKRVYNGAVVLTDLSVGKDQVCAFERNTTRIRWWRGHGTFPTTVDGDFRSLTSGRGFSCGIGSNDLVQCWGSRGSVIQSAFQNLTMMSIVAGDSHVCGISIAGLLFCKGSNSSGQLIPSSGVPFQFSDLALGVNHSCAIKQPNGTVLCWGSGGYGYSPAEGIMFESIVAGGDLTCGMTISNFTVLCWKASSSTPIVSTIALPKLLPGICVPDQSSCKCGIFPDSESLCSSSGVICASCISPPLQSPTSSPPVTQSPPTASKKTSKGWLVFAIVGSVGFLVGICTILYCIFTCVFRRKKVHNSVQPTIAGANSENAAATVAAAAATASSSIVIPQSPFTSPAGSKSRIWRRQGSRDMRRQRSGPSSFKERAEVFLFSELATATKNFSLEFKIGDGSFGAVYRGKLPDGREVAIKRSETNPRANKRVQEKESAFQSELAFLSRLHHKHLVGFVGYCEEREERLLVYEYMKNGALYGHLHSSGGSAELGKLSSWKTRIRILLDASRGIEYLHNYAVPPIIHRDIKSSNILLDGDWVAKVSDFGLSLMGPEAEGGHLAVKAAGTMGYMDPEYYGLQQLTTKSDVYGFGVVMLEMLTGRRAIFREEPGGNPVSVVDYAATAIAGGEVANVLDPRIAPPAGHEEEAVELVAYTAVHCVSLEERSAVDGRRGDEPRKRACPLRDIATWKRIKQQHLRCLLG</sequence>
<dbReference type="Pfam" id="PF13540">
    <property type="entry name" value="RCC1_2"/>
    <property type="match status" value="1"/>
</dbReference>
<feature type="binding site" evidence="6">
    <location>
        <position position="515"/>
    </location>
    <ligand>
        <name>ATP</name>
        <dbReference type="ChEBI" id="CHEBI:30616"/>
    </ligand>
</feature>
<dbReference type="AlphaFoldDB" id="A0A835RIH2"/>
<feature type="chain" id="PRO_5033011166" description="Protein kinase domain-containing protein" evidence="9">
    <location>
        <begin position="23"/>
        <end position="796"/>
    </location>
</feature>
<reference evidence="11 12" key="1">
    <citation type="journal article" date="2020" name="Nat. Food">
        <title>A phased Vanilla planifolia genome enables genetic improvement of flavour and production.</title>
        <authorList>
            <person name="Hasing T."/>
            <person name="Tang H."/>
            <person name="Brym M."/>
            <person name="Khazi F."/>
            <person name="Huang T."/>
            <person name="Chambers A.H."/>
        </authorList>
    </citation>
    <scope>NUCLEOTIDE SEQUENCE [LARGE SCALE GENOMIC DNA]</scope>
    <source>
        <tissue evidence="11">Leaf</tissue>
    </source>
</reference>
<dbReference type="PROSITE" id="PS50011">
    <property type="entry name" value="PROTEIN_KINASE_DOM"/>
    <property type="match status" value="1"/>
</dbReference>
<accession>A0A835RIH2</accession>
<feature type="region of interest" description="Disordered" evidence="7">
    <location>
        <begin position="439"/>
        <end position="466"/>
    </location>
</feature>
<evidence type="ECO:0000256" key="4">
    <source>
        <dbReference type="ARBA" id="ARBA00022777"/>
    </source>
</evidence>
<evidence type="ECO:0000256" key="5">
    <source>
        <dbReference type="ARBA" id="ARBA00022840"/>
    </source>
</evidence>
<feature type="transmembrane region" description="Helical" evidence="8">
    <location>
        <begin position="369"/>
        <end position="392"/>
    </location>
</feature>
<dbReference type="GO" id="GO:0004674">
    <property type="term" value="F:protein serine/threonine kinase activity"/>
    <property type="evidence" value="ECO:0007669"/>
    <property type="project" value="UniProtKB-KW"/>
</dbReference>
<keyword evidence="3 6" id="KW-0547">Nucleotide-binding</keyword>
<evidence type="ECO:0000256" key="3">
    <source>
        <dbReference type="ARBA" id="ARBA00022741"/>
    </source>
</evidence>
<keyword evidence="8" id="KW-1133">Transmembrane helix</keyword>
<evidence type="ECO:0000256" key="8">
    <source>
        <dbReference type="SAM" id="Phobius"/>
    </source>
</evidence>
<dbReference type="PANTHER" id="PTHR46146">
    <property type="entry name" value="SERINE/THREONINE-PROTEIN KINASE-LIKE PROTEIN CCR4"/>
    <property type="match status" value="1"/>
</dbReference>
<dbReference type="InterPro" id="IPR009091">
    <property type="entry name" value="RCC1/BLIP-II"/>
</dbReference>
<dbReference type="FunFam" id="3.30.200.20:FF:000039">
    <property type="entry name" value="receptor-like protein kinase FERONIA"/>
    <property type="match status" value="1"/>
</dbReference>
<evidence type="ECO:0000259" key="10">
    <source>
        <dbReference type="PROSITE" id="PS50011"/>
    </source>
</evidence>
<dbReference type="PANTHER" id="PTHR46146:SF3">
    <property type="entry name" value="SERINE_THREONINE-PROTEIN KINASE-LIKE PROTEIN CCR3-RELATED"/>
    <property type="match status" value="1"/>
</dbReference>
<keyword evidence="8" id="KW-0472">Membrane</keyword>
<name>A0A835RIH2_VANPL</name>
<organism evidence="11 12">
    <name type="scientific">Vanilla planifolia</name>
    <name type="common">Vanilla</name>
    <dbReference type="NCBI Taxonomy" id="51239"/>
    <lineage>
        <taxon>Eukaryota</taxon>
        <taxon>Viridiplantae</taxon>
        <taxon>Streptophyta</taxon>
        <taxon>Embryophyta</taxon>
        <taxon>Tracheophyta</taxon>
        <taxon>Spermatophyta</taxon>
        <taxon>Magnoliopsida</taxon>
        <taxon>Liliopsida</taxon>
        <taxon>Asparagales</taxon>
        <taxon>Orchidaceae</taxon>
        <taxon>Vanilloideae</taxon>
        <taxon>Vanilleae</taxon>
        <taxon>Vanilla</taxon>
    </lineage>
</organism>
<comment type="caution">
    <text evidence="11">The sequence shown here is derived from an EMBL/GenBank/DDBJ whole genome shotgun (WGS) entry which is preliminary data.</text>
</comment>
<gene>
    <name evidence="11" type="ORF">HPP92_006494</name>
</gene>
<dbReference type="Gene3D" id="3.30.200.20">
    <property type="entry name" value="Phosphorylase Kinase, domain 1"/>
    <property type="match status" value="1"/>
</dbReference>
<dbReference type="PROSITE" id="PS00108">
    <property type="entry name" value="PROTEIN_KINASE_ST"/>
    <property type="match status" value="1"/>
</dbReference>
<keyword evidence="1" id="KW-0723">Serine/threonine-protein kinase</keyword>
<dbReference type="EMBL" id="JADCNM010000003">
    <property type="protein sequence ID" value="KAG0489631.1"/>
    <property type="molecule type" value="Genomic_DNA"/>
</dbReference>
<dbReference type="InterPro" id="IPR000719">
    <property type="entry name" value="Prot_kinase_dom"/>
</dbReference>
<dbReference type="SMART" id="SM00220">
    <property type="entry name" value="S_TKc"/>
    <property type="match status" value="1"/>
</dbReference>
<dbReference type="InterPro" id="IPR011009">
    <property type="entry name" value="Kinase-like_dom_sf"/>
</dbReference>
<evidence type="ECO:0000256" key="1">
    <source>
        <dbReference type="ARBA" id="ARBA00022527"/>
    </source>
</evidence>
<dbReference type="SUPFAM" id="SSF50985">
    <property type="entry name" value="RCC1/BLIP-II"/>
    <property type="match status" value="1"/>
</dbReference>
<evidence type="ECO:0000313" key="12">
    <source>
        <dbReference type="Proteomes" id="UP000639772"/>
    </source>
</evidence>
<dbReference type="Proteomes" id="UP000639772">
    <property type="component" value="Chromosome 3"/>
</dbReference>
<feature type="signal peptide" evidence="9">
    <location>
        <begin position="1"/>
        <end position="22"/>
    </location>
</feature>
<dbReference type="Gene3D" id="1.10.510.10">
    <property type="entry name" value="Transferase(Phosphotransferase) domain 1"/>
    <property type="match status" value="1"/>
</dbReference>
<evidence type="ECO:0000256" key="9">
    <source>
        <dbReference type="SAM" id="SignalP"/>
    </source>
</evidence>
<feature type="domain" description="Protein kinase" evidence="10">
    <location>
        <begin position="487"/>
        <end position="751"/>
    </location>
</feature>
<evidence type="ECO:0000256" key="6">
    <source>
        <dbReference type="PROSITE-ProRule" id="PRU10141"/>
    </source>
</evidence>
<dbReference type="CDD" id="cd14066">
    <property type="entry name" value="STKc_IRAK"/>
    <property type="match status" value="1"/>
</dbReference>
<dbReference type="PROSITE" id="PS00107">
    <property type="entry name" value="PROTEIN_KINASE_ATP"/>
    <property type="match status" value="1"/>
</dbReference>
<keyword evidence="9" id="KW-0732">Signal</keyword>
<dbReference type="OrthoDB" id="61110at2759"/>
<evidence type="ECO:0000256" key="2">
    <source>
        <dbReference type="ARBA" id="ARBA00022679"/>
    </source>
</evidence>
<protein>
    <recommendedName>
        <fullName evidence="10">Protein kinase domain-containing protein</fullName>
    </recommendedName>
</protein>
<dbReference type="InterPro" id="IPR008271">
    <property type="entry name" value="Ser/Thr_kinase_AS"/>
</dbReference>
<dbReference type="Gene3D" id="2.130.10.30">
    <property type="entry name" value="Regulator of chromosome condensation 1/beta-lactamase-inhibitor protein II"/>
    <property type="match status" value="2"/>
</dbReference>
<evidence type="ECO:0000313" key="11">
    <source>
        <dbReference type="EMBL" id="KAG0489631.1"/>
    </source>
</evidence>
<dbReference type="InterPro" id="IPR017441">
    <property type="entry name" value="Protein_kinase_ATP_BS"/>
</dbReference>
<keyword evidence="5 6" id="KW-0067">ATP-binding</keyword>
<keyword evidence="8" id="KW-0812">Transmembrane</keyword>
<proteinExistence type="predicted"/>
<keyword evidence="4" id="KW-0418">Kinase</keyword>
<keyword evidence="2" id="KW-0808">Transferase</keyword>
<evidence type="ECO:0000256" key="7">
    <source>
        <dbReference type="SAM" id="MobiDB-lite"/>
    </source>
</evidence>